<comment type="caution">
    <text evidence="1">The sequence shown here is derived from an EMBL/GenBank/DDBJ whole genome shotgun (WGS) entry which is preliminary data.</text>
</comment>
<name>A0A431VQ96_9DEIO</name>
<evidence type="ECO:0000313" key="1">
    <source>
        <dbReference type="EMBL" id="RTR25372.1"/>
    </source>
</evidence>
<accession>A0A431VQ96</accession>
<proteinExistence type="predicted"/>
<reference evidence="1 2" key="1">
    <citation type="submission" date="2018-12" db="EMBL/GenBank/DDBJ databases">
        <title>Deinococcus radiophilus ATCC 27603 genome sequencing and assembly.</title>
        <authorList>
            <person name="Maclea K.S."/>
            <person name="Maynard C.R."/>
        </authorList>
    </citation>
    <scope>NUCLEOTIDE SEQUENCE [LARGE SCALE GENOMIC DNA]</scope>
    <source>
        <strain evidence="1 2">ATCC 27603</strain>
    </source>
</reference>
<keyword evidence="2" id="KW-1185">Reference proteome</keyword>
<organism evidence="1 2">
    <name type="scientific">Deinococcus radiophilus</name>
    <dbReference type="NCBI Taxonomy" id="32062"/>
    <lineage>
        <taxon>Bacteria</taxon>
        <taxon>Thermotogati</taxon>
        <taxon>Deinococcota</taxon>
        <taxon>Deinococci</taxon>
        <taxon>Deinococcales</taxon>
        <taxon>Deinococcaceae</taxon>
        <taxon>Deinococcus</taxon>
    </lineage>
</organism>
<dbReference type="Gene3D" id="1.10.3210.10">
    <property type="entry name" value="Hypothetical protein af1432"/>
    <property type="match status" value="1"/>
</dbReference>
<dbReference type="Proteomes" id="UP000277766">
    <property type="component" value="Unassembled WGS sequence"/>
</dbReference>
<protein>
    <submittedName>
        <fullName evidence="1">Bifunctional (P)ppGpp synthetase/guanosine-3',5'-bis(Diphosphate) 3'-pyrophosphohydrolase</fullName>
    </submittedName>
</protein>
<dbReference type="GO" id="GO:0016787">
    <property type="term" value="F:hydrolase activity"/>
    <property type="evidence" value="ECO:0007669"/>
    <property type="project" value="UniProtKB-KW"/>
</dbReference>
<dbReference type="SUPFAM" id="SSF109604">
    <property type="entry name" value="HD-domain/PDEase-like"/>
    <property type="match status" value="1"/>
</dbReference>
<gene>
    <name evidence="1" type="ORF">EJ104_11150</name>
</gene>
<dbReference type="OrthoDB" id="9802385at2"/>
<dbReference type="EMBL" id="RXPE01000029">
    <property type="protein sequence ID" value="RTR25372.1"/>
    <property type="molecule type" value="Genomic_DNA"/>
</dbReference>
<dbReference type="Pfam" id="PF13328">
    <property type="entry name" value="HD_4"/>
    <property type="match status" value="1"/>
</dbReference>
<keyword evidence="1" id="KW-0378">Hydrolase</keyword>
<dbReference type="RefSeq" id="WP_126352845.1">
    <property type="nucleotide sequence ID" value="NZ_CP086381.1"/>
</dbReference>
<dbReference type="AlphaFoldDB" id="A0A431VQ96"/>
<evidence type="ECO:0000313" key="2">
    <source>
        <dbReference type="Proteomes" id="UP000277766"/>
    </source>
</evidence>
<sequence length="220" mass="23794">MTATPSFPLTDRFTQALLLAARWHHGHFRDTTADLPASLPYLSQLLATAAIALDHGASEDEAIAALLHSAPTDGPQQSKQNQEALRGEMLNQFGLRVTVLVDDLTGMRQATALRQINSLSASSLLMVAADHLAHNRYLLSELLQLPAEQRQDYFAHLGSAALATLRHQQAVADQLAASPAVSERPRLISLLQQLSQSVDALALACGIDPEQLREGPPFNL</sequence>